<reference evidence="2 3" key="1">
    <citation type="submission" date="2018-10" db="EMBL/GenBank/DDBJ databases">
        <title>A high-quality apple genome assembly.</title>
        <authorList>
            <person name="Hu J."/>
        </authorList>
    </citation>
    <scope>NUCLEOTIDE SEQUENCE [LARGE SCALE GENOMIC DNA]</scope>
    <source>
        <strain evidence="3">cv. HFTH1</strain>
        <tissue evidence="2">Young leaf</tissue>
    </source>
</reference>
<accession>A0A498HZZ6</accession>
<proteinExistence type="predicted"/>
<protein>
    <submittedName>
        <fullName evidence="2">Uncharacterized protein</fullName>
    </submittedName>
</protein>
<dbReference type="Proteomes" id="UP000290289">
    <property type="component" value="Chromosome 15"/>
</dbReference>
<evidence type="ECO:0000313" key="3">
    <source>
        <dbReference type="Proteomes" id="UP000290289"/>
    </source>
</evidence>
<evidence type="ECO:0000313" key="2">
    <source>
        <dbReference type="EMBL" id="RXH75542.1"/>
    </source>
</evidence>
<dbReference type="EMBL" id="RDQH01000341">
    <property type="protein sequence ID" value="RXH75542.1"/>
    <property type="molecule type" value="Genomic_DNA"/>
</dbReference>
<gene>
    <name evidence="2" type="ORF">DVH24_039241</name>
</gene>
<name>A0A498HZZ6_MALDO</name>
<organism evidence="2 3">
    <name type="scientific">Malus domestica</name>
    <name type="common">Apple</name>
    <name type="synonym">Pyrus malus</name>
    <dbReference type="NCBI Taxonomy" id="3750"/>
    <lineage>
        <taxon>Eukaryota</taxon>
        <taxon>Viridiplantae</taxon>
        <taxon>Streptophyta</taxon>
        <taxon>Embryophyta</taxon>
        <taxon>Tracheophyta</taxon>
        <taxon>Spermatophyta</taxon>
        <taxon>Magnoliopsida</taxon>
        <taxon>eudicotyledons</taxon>
        <taxon>Gunneridae</taxon>
        <taxon>Pentapetalae</taxon>
        <taxon>rosids</taxon>
        <taxon>fabids</taxon>
        <taxon>Rosales</taxon>
        <taxon>Rosaceae</taxon>
        <taxon>Amygdaloideae</taxon>
        <taxon>Maleae</taxon>
        <taxon>Malus</taxon>
    </lineage>
</organism>
<feature type="compositionally biased region" description="Low complexity" evidence="1">
    <location>
        <begin position="60"/>
        <end position="78"/>
    </location>
</feature>
<sequence length="185" mass="20110">MGWSESQRGCMKHHQFQYYATDNKQTLISPGVCSACLSEKLSQLYAPSSTHLTDRLQVSYPSAHDQSDSSSVSSSTCNSPPPVAGSGRDHRRRNGSHMNVLGSVSFMIRSSTTTCAPTTGAGGHGLMKKSRSVAVLSKSSHHSFGDCHKNSSGKKKKRGFWSKLLRKTGNRSTKEVLKHPESGLR</sequence>
<dbReference type="AlphaFoldDB" id="A0A498HZZ6"/>
<feature type="region of interest" description="Disordered" evidence="1">
    <location>
        <begin position="141"/>
        <end position="160"/>
    </location>
</feature>
<feature type="region of interest" description="Disordered" evidence="1">
    <location>
        <begin position="60"/>
        <end position="96"/>
    </location>
</feature>
<comment type="caution">
    <text evidence="2">The sequence shown here is derived from an EMBL/GenBank/DDBJ whole genome shotgun (WGS) entry which is preliminary data.</text>
</comment>
<evidence type="ECO:0000256" key="1">
    <source>
        <dbReference type="SAM" id="MobiDB-lite"/>
    </source>
</evidence>
<feature type="compositionally biased region" description="Basic residues" evidence="1">
    <location>
        <begin position="151"/>
        <end position="160"/>
    </location>
</feature>
<dbReference type="PANTHER" id="PTHR34046:SF19">
    <property type="entry name" value="RAPIDLY ELICITED PROTEIN, PUTATIVE-RELATED"/>
    <property type="match status" value="1"/>
</dbReference>
<dbReference type="PANTHER" id="PTHR34046">
    <property type="entry name" value="OS06G0218800 PROTEIN"/>
    <property type="match status" value="1"/>
</dbReference>
<keyword evidence="3" id="KW-1185">Reference proteome</keyword>